<dbReference type="GO" id="GO:0015344">
    <property type="term" value="F:siderophore uptake transmembrane transporter activity"/>
    <property type="evidence" value="ECO:0007669"/>
    <property type="project" value="TreeGrafter"/>
</dbReference>
<organism evidence="5 6">
    <name type="scientific">Candidatus Sphingobacterium stercoripullorum</name>
    <dbReference type="NCBI Taxonomy" id="2838759"/>
    <lineage>
        <taxon>Bacteria</taxon>
        <taxon>Pseudomonadati</taxon>
        <taxon>Bacteroidota</taxon>
        <taxon>Sphingobacteriia</taxon>
        <taxon>Sphingobacteriales</taxon>
        <taxon>Sphingobacteriaceae</taxon>
        <taxon>Sphingobacterium</taxon>
    </lineage>
</organism>
<keyword evidence="5" id="KW-0675">Receptor</keyword>
<reference evidence="5" key="2">
    <citation type="submission" date="2021-04" db="EMBL/GenBank/DDBJ databases">
        <authorList>
            <person name="Gilroy R."/>
        </authorList>
    </citation>
    <scope>NUCLEOTIDE SEQUENCE</scope>
    <source>
        <strain evidence="5">1719</strain>
    </source>
</reference>
<dbReference type="PANTHER" id="PTHR30069">
    <property type="entry name" value="TONB-DEPENDENT OUTER MEMBRANE RECEPTOR"/>
    <property type="match status" value="1"/>
</dbReference>
<sequence length="459" mass="50570">MKLNYFRSFKRFLKVICRGRRQVLWECSLKERFANSPLGYQMRRFSLFIAFFAVGIVCSFAASLAQSVSLVGKSITFEKLIKEISDKSSLKFIYTNDHVKAMRPKDLNLVNVPVSRALDEYFKNQSIHYKLEDQTVILFEAPEKRTAANAGNRARVQQQNEVRGRVILDNEGELETTAGVSIRVQGTNRIAMTNANGDFKIEAKKGDILVFSMLGYGSENRKIDDERELRVTLKASAMGLDDVVVTGYQTQERRTITGSMAQLKAADFEHMPLQSFDQAMQGRMSGVLVQGGSGVPGGPMRVEIRGLGSISAGTQPLYIVDGAEINAEDAASNITASNPLSFINPDDIESIEVLKDAAAASIYGAQAANGVVLITTKSGKAGKTNFTANYYKGLTEPMPLIDMMNAQQYLNVRMEAVANLNPTLTPEQVRTAVLKEAQLPITMTDGEIAALPTYDWQSE</sequence>
<dbReference type="InterPro" id="IPR023997">
    <property type="entry name" value="TonB-dep_OMP_SusC/RagA_CS"/>
</dbReference>
<dbReference type="InterPro" id="IPR012910">
    <property type="entry name" value="Plug_dom"/>
</dbReference>
<evidence type="ECO:0000313" key="6">
    <source>
        <dbReference type="Proteomes" id="UP000824156"/>
    </source>
</evidence>
<evidence type="ECO:0000256" key="1">
    <source>
        <dbReference type="ARBA" id="ARBA00022729"/>
    </source>
</evidence>
<keyword evidence="2 3" id="KW-0812">Transmembrane</keyword>
<dbReference type="GO" id="GO:0009279">
    <property type="term" value="C:cell outer membrane"/>
    <property type="evidence" value="ECO:0007669"/>
    <property type="project" value="UniProtKB-SubCell"/>
</dbReference>
<proteinExistence type="inferred from homology"/>
<keyword evidence="2 3" id="KW-0472">Membrane</keyword>
<name>A0A9D1WA21_9SPHI</name>
<evidence type="ECO:0000256" key="2">
    <source>
        <dbReference type="PROSITE-ProRule" id="PRU01360"/>
    </source>
</evidence>
<dbReference type="InterPro" id="IPR037066">
    <property type="entry name" value="Plug_dom_sf"/>
</dbReference>
<comment type="similarity">
    <text evidence="2">Belongs to the TonB-dependent receptor family.</text>
</comment>
<comment type="caution">
    <text evidence="5">The sequence shown here is derived from an EMBL/GenBank/DDBJ whole genome shotgun (WGS) entry which is preliminary data.</text>
</comment>
<evidence type="ECO:0000313" key="5">
    <source>
        <dbReference type="EMBL" id="HIX55261.1"/>
    </source>
</evidence>
<keyword evidence="2" id="KW-1134">Transmembrane beta strand</keyword>
<comment type="subcellular location">
    <subcellularLocation>
        <location evidence="2">Cell outer membrane</location>
        <topology evidence="2">Multi-pass membrane protein</topology>
    </subcellularLocation>
</comment>
<feature type="domain" description="TonB-dependent receptor plug" evidence="4">
    <location>
        <begin position="254"/>
        <end position="371"/>
    </location>
</feature>
<dbReference type="AlphaFoldDB" id="A0A9D1WA21"/>
<dbReference type="SUPFAM" id="SSF49464">
    <property type="entry name" value="Carboxypeptidase regulatory domain-like"/>
    <property type="match status" value="1"/>
</dbReference>
<dbReference type="EMBL" id="DXEZ01000263">
    <property type="protein sequence ID" value="HIX55261.1"/>
    <property type="molecule type" value="Genomic_DNA"/>
</dbReference>
<accession>A0A9D1WA21</accession>
<dbReference type="NCBIfam" id="TIGR04057">
    <property type="entry name" value="SusC_RagA_signa"/>
    <property type="match status" value="1"/>
</dbReference>
<reference evidence="5" key="1">
    <citation type="journal article" date="2021" name="PeerJ">
        <title>Extensive microbial diversity within the chicken gut microbiome revealed by metagenomics and culture.</title>
        <authorList>
            <person name="Gilroy R."/>
            <person name="Ravi A."/>
            <person name="Getino M."/>
            <person name="Pursley I."/>
            <person name="Horton D.L."/>
            <person name="Alikhan N.F."/>
            <person name="Baker D."/>
            <person name="Gharbi K."/>
            <person name="Hall N."/>
            <person name="Watson M."/>
            <person name="Adriaenssens E.M."/>
            <person name="Foster-Nyarko E."/>
            <person name="Jarju S."/>
            <person name="Secka A."/>
            <person name="Antonio M."/>
            <person name="Oren A."/>
            <person name="Chaudhuri R.R."/>
            <person name="La Ragione R."/>
            <person name="Hildebrand F."/>
            <person name="Pallen M.J."/>
        </authorList>
    </citation>
    <scope>NUCLEOTIDE SEQUENCE</scope>
    <source>
        <strain evidence="5">1719</strain>
    </source>
</reference>
<dbReference type="Gene3D" id="2.170.130.10">
    <property type="entry name" value="TonB-dependent receptor, plug domain"/>
    <property type="match status" value="1"/>
</dbReference>
<dbReference type="Pfam" id="PF13715">
    <property type="entry name" value="CarbopepD_reg_2"/>
    <property type="match status" value="1"/>
</dbReference>
<keyword evidence="2" id="KW-0998">Cell outer membrane</keyword>
<dbReference type="GO" id="GO:0044718">
    <property type="term" value="P:siderophore transmembrane transport"/>
    <property type="evidence" value="ECO:0007669"/>
    <property type="project" value="TreeGrafter"/>
</dbReference>
<dbReference type="Pfam" id="PF07715">
    <property type="entry name" value="Plug"/>
    <property type="match status" value="1"/>
</dbReference>
<dbReference type="InterPro" id="IPR008969">
    <property type="entry name" value="CarboxyPept-like_regulatory"/>
</dbReference>
<feature type="non-terminal residue" evidence="5">
    <location>
        <position position="459"/>
    </location>
</feature>
<dbReference type="PANTHER" id="PTHR30069:SF29">
    <property type="entry name" value="HEMOGLOBIN AND HEMOGLOBIN-HAPTOGLOBIN-BINDING PROTEIN 1-RELATED"/>
    <property type="match status" value="1"/>
</dbReference>
<protein>
    <submittedName>
        <fullName evidence="5">TonB-dependent receptor plug domain-containing protein</fullName>
    </submittedName>
</protein>
<dbReference type="Proteomes" id="UP000824156">
    <property type="component" value="Unassembled WGS sequence"/>
</dbReference>
<dbReference type="InterPro" id="IPR039426">
    <property type="entry name" value="TonB-dep_rcpt-like"/>
</dbReference>
<dbReference type="PROSITE" id="PS52016">
    <property type="entry name" value="TONB_DEPENDENT_REC_3"/>
    <property type="match status" value="1"/>
</dbReference>
<keyword evidence="3" id="KW-1133">Transmembrane helix</keyword>
<evidence type="ECO:0000256" key="3">
    <source>
        <dbReference type="SAM" id="Phobius"/>
    </source>
</evidence>
<feature type="transmembrane region" description="Helical" evidence="3">
    <location>
        <begin position="45"/>
        <end position="65"/>
    </location>
</feature>
<keyword evidence="1" id="KW-0732">Signal</keyword>
<evidence type="ECO:0000259" key="4">
    <source>
        <dbReference type="Pfam" id="PF07715"/>
    </source>
</evidence>
<dbReference type="SUPFAM" id="SSF56935">
    <property type="entry name" value="Porins"/>
    <property type="match status" value="1"/>
</dbReference>
<keyword evidence="2" id="KW-0813">Transport</keyword>
<gene>
    <name evidence="5" type="ORF">H9853_09550</name>
</gene>